<evidence type="ECO:0000313" key="3">
    <source>
        <dbReference type="EMBL" id="MEQ7846209.1"/>
    </source>
</evidence>
<dbReference type="PANTHER" id="PTHR35335">
    <property type="entry name" value="UPF0716 PROTEIN FXSA"/>
    <property type="match status" value="1"/>
</dbReference>
<reference evidence="3 4" key="1">
    <citation type="submission" date="2024-02" db="EMBL/GenBank/DDBJ databases">
        <title>Full genome sequence of Nocardioides kribbensis.</title>
        <authorList>
            <person name="Poletto B.L."/>
            <person name="Silva G."/>
            <person name="Galante D."/>
            <person name="Campos K.R."/>
            <person name="Santos M.B.N."/>
            <person name="Sacchi C.T."/>
        </authorList>
    </citation>
    <scope>NUCLEOTIDE SEQUENCE [LARGE SCALE GENOMIC DNA]</scope>
    <source>
        <strain evidence="3 4">O4R</strain>
    </source>
</reference>
<feature type="region of interest" description="Disordered" evidence="1">
    <location>
        <begin position="154"/>
        <end position="195"/>
    </location>
</feature>
<dbReference type="EMBL" id="JBEGDP010000002">
    <property type="protein sequence ID" value="MEQ7846209.1"/>
    <property type="molecule type" value="Genomic_DNA"/>
</dbReference>
<accession>A0ABV1NUQ7</accession>
<comment type="caution">
    <text evidence="3">The sequence shown here is derived from an EMBL/GenBank/DDBJ whole genome shotgun (WGS) entry which is preliminary data.</text>
</comment>
<dbReference type="Proteomes" id="UP001482520">
    <property type="component" value="Unassembled WGS sequence"/>
</dbReference>
<feature type="transmembrane region" description="Helical" evidence="2">
    <location>
        <begin position="25"/>
        <end position="45"/>
    </location>
</feature>
<keyword evidence="2" id="KW-0812">Transmembrane</keyword>
<gene>
    <name evidence="3" type="ORF">V6R90_02890</name>
</gene>
<evidence type="ECO:0000256" key="2">
    <source>
        <dbReference type="SAM" id="Phobius"/>
    </source>
</evidence>
<keyword evidence="2" id="KW-0472">Membrane</keyword>
<protein>
    <submittedName>
        <fullName evidence="3">FxsA family protein</fullName>
    </submittedName>
</protein>
<proteinExistence type="predicted"/>
<feature type="compositionally biased region" description="Gly residues" evidence="1">
    <location>
        <begin position="154"/>
        <end position="168"/>
    </location>
</feature>
<keyword evidence="4" id="KW-1185">Reference proteome</keyword>
<feature type="transmembrane region" description="Helical" evidence="2">
    <location>
        <begin position="100"/>
        <end position="125"/>
    </location>
</feature>
<dbReference type="InterPro" id="IPR007313">
    <property type="entry name" value="FxsA"/>
</dbReference>
<dbReference type="PANTHER" id="PTHR35335:SF1">
    <property type="entry name" value="UPF0716 PROTEIN FXSA"/>
    <property type="match status" value="1"/>
</dbReference>
<dbReference type="RefSeq" id="WP_349803738.1">
    <property type="nucleotide sequence ID" value="NZ_JBEGDP010000002.1"/>
</dbReference>
<name>A0ABV1NUQ7_9ACTN</name>
<evidence type="ECO:0000256" key="1">
    <source>
        <dbReference type="SAM" id="MobiDB-lite"/>
    </source>
</evidence>
<dbReference type="NCBIfam" id="NF008528">
    <property type="entry name" value="PRK11463.1-2"/>
    <property type="match status" value="1"/>
</dbReference>
<sequence length="195" mass="20172">MSQPGGAPRPGGRPGSAADGRRRPWALLLVVAFVVMPIVEIYVLIQVGQVIGVGWTVLLLVLDSILGGWLIRREGARAWRAMRATLEAGRMPARELADGGLVVLGGTLMLSPGFVTDVFGILLILPITRPLFRGVLTTLVSRRLVGGVAGGGPAGPGGFPGGVPGGFPGARRPDARRPGPGPQGPVVRGEVVDDE</sequence>
<organism evidence="3 4">
    <name type="scientific">Nocardioides kribbensis</name>
    <dbReference type="NCBI Taxonomy" id="305517"/>
    <lineage>
        <taxon>Bacteria</taxon>
        <taxon>Bacillati</taxon>
        <taxon>Actinomycetota</taxon>
        <taxon>Actinomycetes</taxon>
        <taxon>Propionibacteriales</taxon>
        <taxon>Nocardioidaceae</taxon>
        <taxon>Nocardioides</taxon>
    </lineage>
</organism>
<keyword evidence="2" id="KW-1133">Transmembrane helix</keyword>
<feature type="transmembrane region" description="Helical" evidence="2">
    <location>
        <begin position="51"/>
        <end position="71"/>
    </location>
</feature>
<evidence type="ECO:0000313" key="4">
    <source>
        <dbReference type="Proteomes" id="UP001482520"/>
    </source>
</evidence>
<dbReference type="Pfam" id="PF04186">
    <property type="entry name" value="FxsA"/>
    <property type="match status" value="1"/>
</dbReference>